<evidence type="ECO:0000256" key="3">
    <source>
        <dbReference type="ARBA" id="ARBA00023163"/>
    </source>
</evidence>
<proteinExistence type="predicted"/>
<comment type="caution">
    <text evidence="5">The sequence shown here is derived from an EMBL/GenBank/DDBJ whole genome shotgun (WGS) entry which is preliminary data.</text>
</comment>
<dbReference type="Gene3D" id="1.10.10.60">
    <property type="entry name" value="Homeodomain-like"/>
    <property type="match status" value="1"/>
</dbReference>
<dbReference type="SMART" id="SM00342">
    <property type="entry name" value="HTH_ARAC"/>
    <property type="match status" value="1"/>
</dbReference>
<sequence length="269" mass="29853">MPLGVAELLELTCELCRSERAPQLVRQSNPELYQLVCPLSGRRRAERAHARAGAGEPREMVLFDSSLPPPAVPGALVLRFPKRSLRLAPQRVTQLLAVPFPAWTGCGRLLSQLLTGIADEYAHCSPPELIQLGQTALDLTTVILGRHAYQDPELPSESRRRILYLRIATFVDRYLGDPALSPAAIAAAHGISLRYVQRIFQEHSTTAAAFIREQRLARCRRDFADPALRDVPVHAIGARWGFPRASDFNRAFKTTVGMSPGRYRESAGR</sequence>
<dbReference type="InterPro" id="IPR050204">
    <property type="entry name" value="AraC_XylS_family_regulators"/>
</dbReference>
<dbReference type="SUPFAM" id="SSF46689">
    <property type="entry name" value="Homeodomain-like"/>
    <property type="match status" value="1"/>
</dbReference>
<dbReference type="PROSITE" id="PS01124">
    <property type="entry name" value="HTH_ARAC_FAMILY_2"/>
    <property type="match status" value="1"/>
</dbReference>
<dbReference type="PANTHER" id="PTHR46796">
    <property type="entry name" value="HTH-TYPE TRANSCRIPTIONAL ACTIVATOR RHAS-RELATED"/>
    <property type="match status" value="1"/>
</dbReference>
<gene>
    <name evidence="5" type="ORF">ACFYNQ_38680</name>
</gene>
<dbReference type="RefSeq" id="WP_388113391.1">
    <property type="nucleotide sequence ID" value="NZ_JBIAHM010000016.1"/>
</dbReference>
<dbReference type="InterPro" id="IPR018060">
    <property type="entry name" value="HTH_AraC"/>
</dbReference>
<dbReference type="Pfam" id="PF12833">
    <property type="entry name" value="HTH_18"/>
    <property type="match status" value="1"/>
</dbReference>
<dbReference type="Proteomes" id="UP001601303">
    <property type="component" value="Unassembled WGS sequence"/>
</dbReference>
<reference evidence="5 6" key="1">
    <citation type="submission" date="2024-10" db="EMBL/GenBank/DDBJ databases">
        <title>The Natural Products Discovery Center: Release of the First 8490 Sequenced Strains for Exploring Actinobacteria Biosynthetic Diversity.</title>
        <authorList>
            <person name="Kalkreuter E."/>
            <person name="Kautsar S.A."/>
            <person name="Yang D."/>
            <person name="Bader C.D."/>
            <person name="Teijaro C.N."/>
            <person name="Fluegel L."/>
            <person name="Davis C.M."/>
            <person name="Simpson J.R."/>
            <person name="Lauterbach L."/>
            <person name="Steele A.D."/>
            <person name="Gui C."/>
            <person name="Meng S."/>
            <person name="Li G."/>
            <person name="Viehrig K."/>
            <person name="Ye F."/>
            <person name="Su P."/>
            <person name="Kiefer A.F."/>
            <person name="Nichols A."/>
            <person name="Cepeda A.J."/>
            <person name="Yan W."/>
            <person name="Fan B."/>
            <person name="Jiang Y."/>
            <person name="Adhikari A."/>
            <person name="Zheng C.-J."/>
            <person name="Schuster L."/>
            <person name="Cowan T.M."/>
            <person name="Smanski M.J."/>
            <person name="Chevrette M.G."/>
            <person name="De Carvalho L.P.S."/>
            <person name="Shen B."/>
        </authorList>
    </citation>
    <scope>NUCLEOTIDE SEQUENCE [LARGE SCALE GENOMIC DNA]</scope>
    <source>
        <strain evidence="5 6">NPDC006488</strain>
    </source>
</reference>
<keyword evidence="6" id="KW-1185">Reference proteome</keyword>
<keyword evidence="1" id="KW-0805">Transcription regulation</keyword>
<keyword evidence="3" id="KW-0804">Transcription</keyword>
<evidence type="ECO:0000256" key="1">
    <source>
        <dbReference type="ARBA" id="ARBA00023015"/>
    </source>
</evidence>
<evidence type="ECO:0000256" key="2">
    <source>
        <dbReference type="ARBA" id="ARBA00023125"/>
    </source>
</evidence>
<dbReference type="InterPro" id="IPR009057">
    <property type="entry name" value="Homeodomain-like_sf"/>
</dbReference>
<protein>
    <submittedName>
        <fullName evidence="5">Helix-turn-helix domain-containing protein</fullName>
    </submittedName>
</protein>
<accession>A0ABW6ME84</accession>
<dbReference type="PANTHER" id="PTHR46796:SF6">
    <property type="entry name" value="ARAC SUBFAMILY"/>
    <property type="match status" value="1"/>
</dbReference>
<name>A0ABW6ME84_9ACTN</name>
<evidence type="ECO:0000313" key="6">
    <source>
        <dbReference type="Proteomes" id="UP001601303"/>
    </source>
</evidence>
<organism evidence="5 6">
    <name type="scientific">Streptomyces hokutonensis</name>
    <dbReference type="NCBI Taxonomy" id="1306990"/>
    <lineage>
        <taxon>Bacteria</taxon>
        <taxon>Bacillati</taxon>
        <taxon>Actinomycetota</taxon>
        <taxon>Actinomycetes</taxon>
        <taxon>Kitasatosporales</taxon>
        <taxon>Streptomycetaceae</taxon>
        <taxon>Streptomyces</taxon>
    </lineage>
</organism>
<feature type="domain" description="HTH araC/xylS-type" evidence="4">
    <location>
        <begin position="165"/>
        <end position="266"/>
    </location>
</feature>
<keyword evidence="2" id="KW-0238">DNA-binding</keyword>
<dbReference type="EMBL" id="JBIAHM010000016">
    <property type="protein sequence ID" value="MFE9604457.1"/>
    <property type="molecule type" value="Genomic_DNA"/>
</dbReference>
<evidence type="ECO:0000259" key="4">
    <source>
        <dbReference type="PROSITE" id="PS01124"/>
    </source>
</evidence>
<evidence type="ECO:0000313" key="5">
    <source>
        <dbReference type="EMBL" id="MFE9604457.1"/>
    </source>
</evidence>